<dbReference type="InterPro" id="IPR003929">
    <property type="entry name" value="K_chnl_BK_asu"/>
</dbReference>
<feature type="transmembrane region" description="Helical" evidence="13">
    <location>
        <begin position="205"/>
        <end position="228"/>
    </location>
</feature>
<feature type="transmembrane region" description="Helical" evidence="13">
    <location>
        <begin position="20"/>
        <end position="46"/>
    </location>
</feature>
<dbReference type="KEGG" id="acan:ACA1_071360"/>
<keyword evidence="18" id="KW-1185">Reference proteome</keyword>
<dbReference type="InterPro" id="IPR047871">
    <property type="entry name" value="K_chnl_Slo-like"/>
</dbReference>
<evidence type="ECO:0000256" key="2">
    <source>
        <dbReference type="ARBA" id="ARBA00022448"/>
    </source>
</evidence>
<proteinExistence type="predicted"/>
<comment type="catalytic activity">
    <reaction evidence="11">
        <text>K(+)(in) = K(+)(out)</text>
        <dbReference type="Rhea" id="RHEA:29463"/>
        <dbReference type="ChEBI" id="CHEBI:29103"/>
    </reaction>
</comment>
<evidence type="ECO:0000256" key="4">
    <source>
        <dbReference type="ARBA" id="ARBA00022692"/>
    </source>
</evidence>
<gene>
    <name evidence="17" type="ORF">ACA1_071360</name>
</gene>
<reference evidence="17 18" key="1">
    <citation type="journal article" date="2013" name="Genome Biol.">
        <title>Genome of Acanthamoeba castellanii highlights extensive lateral gene transfer and early evolution of tyrosine kinase signaling.</title>
        <authorList>
            <person name="Clarke M."/>
            <person name="Lohan A.J."/>
            <person name="Liu B."/>
            <person name="Lagkouvardos I."/>
            <person name="Roy S."/>
            <person name="Zafar N."/>
            <person name="Bertelli C."/>
            <person name="Schilde C."/>
            <person name="Kianianmomeni A."/>
            <person name="Burglin T.R."/>
            <person name="Frech C."/>
            <person name="Turcotte B."/>
            <person name="Kopec K.O."/>
            <person name="Synnott J.M."/>
            <person name="Choo C."/>
            <person name="Paponov I."/>
            <person name="Finkler A."/>
            <person name="Soon Heng Tan C."/>
            <person name="Hutchins A.P."/>
            <person name="Weinmeier T."/>
            <person name="Rattei T."/>
            <person name="Chu J.S."/>
            <person name="Gimenez G."/>
            <person name="Irimia M."/>
            <person name="Rigden D.J."/>
            <person name="Fitzpatrick D.A."/>
            <person name="Lorenzo-Morales J."/>
            <person name="Bateman A."/>
            <person name="Chiu C.H."/>
            <person name="Tang P."/>
            <person name="Hegemann P."/>
            <person name="Fromm H."/>
            <person name="Raoult D."/>
            <person name="Greub G."/>
            <person name="Miranda-Saavedra D."/>
            <person name="Chen N."/>
            <person name="Nash P."/>
            <person name="Ginger M.L."/>
            <person name="Horn M."/>
            <person name="Schaap P."/>
            <person name="Caler L."/>
            <person name="Loftus B."/>
        </authorList>
    </citation>
    <scope>NUCLEOTIDE SEQUENCE [LARGE SCALE GENOMIC DNA]</scope>
    <source>
        <strain evidence="17 18">Neff</strain>
    </source>
</reference>
<evidence type="ECO:0000256" key="10">
    <source>
        <dbReference type="ARBA" id="ARBA00023303"/>
    </source>
</evidence>
<feature type="region of interest" description="Disordered" evidence="12">
    <location>
        <begin position="1166"/>
        <end position="1251"/>
    </location>
</feature>
<keyword evidence="10" id="KW-0407">Ion channel</keyword>
<dbReference type="RefSeq" id="XP_004353042.1">
    <property type="nucleotide sequence ID" value="XM_004352990.1"/>
</dbReference>
<feature type="compositionally biased region" description="Acidic residues" evidence="12">
    <location>
        <begin position="1427"/>
        <end position="1440"/>
    </location>
</feature>
<feature type="compositionally biased region" description="Basic residues" evidence="12">
    <location>
        <begin position="1178"/>
        <end position="1191"/>
    </location>
</feature>
<dbReference type="PANTHER" id="PTHR10027">
    <property type="entry name" value="CALCIUM-ACTIVATED POTASSIUM CHANNEL ALPHA CHAIN"/>
    <property type="match status" value="1"/>
</dbReference>
<dbReference type="VEuPathDB" id="AmoebaDB:ACA1_071360"/>
<dbReference type="Gene3D" id="1.10.287.70">
    <property type="match status" value="1"/>
</dbReference>
<feature type="compositionally biased region" description="Basic and acidic residues" evidence="12">
    <location>
        <begin position="1390"/>
        <end position="1404"/>
    </location>
</feature>
<accession>L8HDA6</accession>
<feature type="compositionally biased region" description="Basic and acidic residues" evidence="12">
    <location>
        <begin position="1336"/>
        <end position="1346"/>
    </location>
</feature>
<feature type="domain" description="RCK N-terminal" evidence="16">
    <location>
        <begin position="316"/>
        <end position="426"/>
    </location>
</feature>
<evidence type="ECO:0000313" key="18">
    <source>
        <dbReference type="Proteomes" id="UP000011083"/>
    </source>
</evidence>
<dbReference type="InterPro" id="IPR013099">
    <property type="entry name" value="K_chnl_dom"/>
</dbReference>
<evidence type="ECO:0000256" key="9">
    <source>
        <dbReference type="ARBA" id="ARBA00023136"/>
    </source>
</evidence>
<feature type="region of interest" description="Disordered" evidence="12">
    <location>
        <begin position="1336"/>
        <end position="1440"/>
    </location>
</feature>
<feature type="compositionally biased region" description="Acidic residues" evidence="12">
    <location>
        <begin position="739"/>
        <end position="753"/>
    </location>
</feature>
<feature type="domain" description="Potassium channel" evidence="15">
    <location>
        <begin position="216"/>
        <end position="292"/>
    </location>
</feature>
<dbReference type="Pfam" id="PF22614">
    <property type="entry name" value="Slo-like_RCK"/>
    <property type="match status" value="1"/>
</dbReference>
<dbReference type="Gene3D" id="3.40.50.720">
    <property type="entry name" value="NAD(P)-binding Rossmann-like Domain"/>
    <property type="match status" value="1"/>
</dbReference>
<dbReference type="Pfam" id="PF07885">
    <property type="entry name" value="Ion_trans_2"/>
    <property type="match status" value="1"/>
</dbReference>
<dbReference type="Proteomes" id="UP000011083">
    <property type="component" value="Unassembled WGS sequence"/>
</dbReference>
<keyword evidence="7 13" id="KW-1133">Transmembrane helix</keyword>
<dbReference type="PANTHER" id="PTHR10027:SF10">
    <property type="entry name" value="SLOWPOKE 2, ISOFORM D"/>
    <property type="match status" value="1"/>
</dbReference>
<feature type="compositionally biased region" description="Basic and acidic residues" evidence="12">
    <location>
        <begin position="763"/>
        <end position="800"/>
    </location>
</feature>
<dbReference type="InterPro" id="IPR027359">
    <property type="entry name" value="Volt_channel_dom_sf"/>
</dbReference>
<feature type="region of interest" description="Disordered" evidence="12">
    <location>
        <begin position="704"/>
        <end position="829"/>
    </location>
</feature>
<feature type="compositionally biased region" description="Polar residues" evidence="12">
    <location>
        <begin position="602"/>
        <end position="613"/>
    </location>
</feature>
<evidence type="ECO:0000256" key="12">
    <source>
        <dbReference type="SAM" id="MobiDB-lite"/>
    </source>
</evidence>
<feature type="transmembrane region" description="Helical" evidence="13">
    <location>
        <begin position="240"/>
        <end position="259"/>
    </location>
</feature>
<protein>
    <submittedName>
        <fullName evidence="17">Transporter, cation channel family</fullName>
    </submittedName>
</protein>
<dbReference type="Pfam" id="PF03493">
    <property type="entry name" value="BK_channel_a"/>
    <property type="match status" value="1"/>
</dbReference>
<dbReference type="GeneID" id="14924495"/>
<comment type="subcellular location">
    <subcellularLocation>
        <location evidence="1">Membrane</location>
        <topology evidence="1">Multi-pass membrane protein</topology>
    </subcellularLocation>
</comment>
<evidence type="ECO:0000259" key="14">
    <source>
        <dbReference type="Pfam" id="PF03493"/>
    </source>
</evidence>
<feature type="compositionally biased region" description="Basic and acidic residues" evidence="12">
    <location>
        <begin position="627"/>
        <end position="638"/>
    </location>
</feature>
<evidence type="ECO:0000256" key="13">
    <source>
        <dbReference type="SAM" id="Phobius"/>
    </source>
</evidence>
<feature type="transmembrane region" description="Helical" evidence="13">
    <location>
        <begin position="176"/>
        <end position="193"/>
    </location>
</feature>
<feature type="domain" description="Calcium-activated potassium channel BK alpha subunit" evidence="14">
    <location>
        <begin position="450"/>
        <end position="533"/>
    </location>
</feature>
<dbReference type="InterPro" id="IPR003148">
    <property type="entry name" value="RCK_N"/>
</dbReference>
<feature type="transmembrane region" description="Helical" evidence="13">
    <location>
        <begin position="271"/>
        <end position="295"/>
    </location>
</feature>
<dbReference type="SUPFAM" id="SSF81324">
    <property type="entry name" value="Voltage-gated potassium channels"/>
    <property type="match status" value="1"/>
</dbReference>
<keyword evidence="8" id="KW-0406">Ion transport</keyword>
<keyword evidence="5" id="KW-0631">Potassium channel</keyword>
<evidence type="ECO:0000259" key="16">
    <source>
        <dbReference type="Pfam" id="PF22614"/>
    </source>
</evidence>
<feature type="compositionally biased region" description="Basic and acidic residues" evidence="12">
    <location>
        <begin position="1192"/>
        <end position="1211"/>
    </location>
</feature>
<name>L8HDA6_ACACF</name>
<keyword evidence="9 13" id="KW-0472">Membrane</keyword>
<feature type="transmembrane region" description="Helical" evidence="13">
    <location>
        <begin position="148"/>
        <end position="170"/>
    </location>
</feature>
<feature type="transmembrane region" description="Helical" evidence="13">
    <location>
        <begin position="77"/>
        <end position="98"/>
    </location>
</feature>
<feature type="compositionally biased region" description="Basic and acidic residues" evidence="12">
    <location>
        <begin position="1371"/>
        <end position="1381"/>
    </location>
</feature>
<evidence type="ECO:0000256" key="11">
    <source>
        <dbReference type="ARBA" id="ARBA00034430"/>
    </source>
</evidence>
<evidence type="ECO:0000256" key="5">
    <source>
        <dbReference type="ARBA" id="ARBA00022826"/>
    </source>
</evidence>
<keyword evidence="4 13" id="KW-0812">Transmembrane</keyword>
<feature type="compositionally biased region" description="Acidic residues" evidence="12">
    <location>
        <begin position="1405"/>
        <end position="1420"/>
    </location>
</feature>
<keyword evidence="6" id="KW-0630">Potassium</keyword>
<dbReference type="GO" id="GO:0005267">
    <property type="term" value="F:potassium channel activity"/>
    <property type="evidence" value="ECO:0007669"/>
    <property type="project" value="UniProtKB-KW"/>
</dbReference>
<feature type="transmembrane region" description="Helical" evidence="13">
    <location>
        <begin position="114"/>
        <end position="136"/>
    </location>
</feature>
<organism evidence="17 18">
    <name type="scientific">Acanthamoeba castellanii (strain ATCC 30010 / Neff)</name>
    <dbReference type="NCBI Taxonomy" id="1257118"/>
    <lineage>
        <taxon>Eukaryota</taxon>
        <taxon>Amoebozoa</taxon>
        <taxon>Discosea</taxon>
        <taxon>Longamoebia</taxon>
        <taxon>Centramoebida</taxon>
        <taxon>Acanthamoebidae</taxon>
        <taxon>Acanthamoeba</taxon>
    </lineage>
</organism>
<evidence type="ECO:0000256" key="8">
    <source>
        <dbReference type="ARBA" id="ARBA00023065"/>
    </source>
</evidence>
<evidence type="ECO:0000256" key="7">
    <source>
        <dbReference type="ARBA" id="ARBA00022989"/>
    </source>
</evidence>
<evidence type="ECO:0000256" key="6">
    <source>
        <dbReference type="ARBA" id="ARBA00022958"/>
    </source>
</evidence>
<keyword evidence="2" id="KW-0813">Transport</keyword>
<evidence type="ECO:0000256" key="3">
    <source>
        <dbReference type="ARBA" id="ARBA00022538"/>
    </source>
</evidence>
<sequence length="1440" mass="162315">MGNFQSVVWATDDNEDVRYSLAIIMGFYVVGLVLLLMVMQILALAFPYRWYLKLFWFEDRLSFYFTRKTIIADRPLAIYYEVLAIAMSLISCSLFIYLTVEVSMDNTAIFKEAWVIYLELGMSIFAIFDYLLHFFLAETKIKHIMDPLALCDLIAAFPGLIAPGIGRFLYAFQFLRFLRVLRALLLLDSYGFAPRVWRFRASALFMRLFTLALAFVCFVFVMAGFMWISENSHQNSEGMLDTFLDACYLIIVTISTVGYGDFSPKSYIGKVAIMIIIIVAIALVPFVVNILLTAWHDYNADRQYSTTRSRSFVLMFGGTSKLVNFAKEFYNEERDKYPRAHVVVMSNSEVPPAVGTFVRKPFFRNRLRLYTGDPTSPYHLGRMKLTKSAACFIVPPERHNSVEDEDTEVVMTALAVKSVSPQTKVFAIVFDSTNRMLLSEAGVEVSLGTDELKLTLLAQNCLCPGLSTLFVNLMYNHNWSDGFTHSWERKYAFGSSHEVYTAPIPECLVGRVFSEAALVIYHFTNGEVLLLGVKGGSVWSHRKKLLLNPQPRYKLLSGDTAFMICSKQSHADRILNLTPDAVRIGDVIRNIEEKRDRVSEEAVSNDSIPQASRKNSRARNDALALDRTQDDQHIDIVHSPDAFDSMERGNLEREADDDPAPRPRRRKIPIVRSPESRSLMNLIGHADKAILMKLIKEEEAAAGGDLNKSAGSPALYASGQVSPRRRASPRHKNERESENENENENEEESEDDTDPARTRKQVRIMDADSDKGFRPQPEEGDVKKNERGKNEDEVAERRNDEDDNDDDYEVLHGGDVTRMPLAQKKRSKSTGLLNALGKRAGANRVDLSDDNMLALLPVPPERTNTFQPIASSAGVPRKKINLLEQSQAQFSHVVRQDTPANRNLRTSSEMAELSVADIEVVDVRELGWAGHIVVCGCLRGIAQFIAPLRELDDRAYPPSRLFGALRQHKQVYVLSYEAPITRDDFRRAGAETAANVVILDQWSGKDADKKKDVEGIIMYRLLAGLKLAGTPLISLETASSIHYISPRSEGNETREKWFRSELYASGGVVLSESQDTVMCQAFRMPEVVDLIRSISRGIVLQLNVTTLTPFAKVNQGMLYRDFLCLVVSTTDLIPLGLYRTDKETTLTSKSGLSALAELMRNSGAALHGGEDGGGNAHMRNRKGKLGLRKTHAFQENDRESETENENDKENETAGNGSLGSGSGASSAGGKRSRLLASFEKGSRRGKREPAEEREFKYVLTHPPWDCRLQETDRVFLLLSDSETWERMRRKDESQDPHEVVHSATPAERKIIEEQILQRLKGEKRKKREVVQSLKEIAKKEKEDKERHDRRRFVPWRKASARPWHSRKHKNRDAINNKKSDDDVNGMFAAGHHEAVEMTTLREVEGGGDDGEDDGGDEEEELQRPDGIDSDQSSESESESL</sequence>
<evidence type="ECO:0000259" key="15">
    <source>
        <dbReference type="Pfam" id="PF07885"/>
    </source>
</evidence>
<dbReference type="GO" id="GO:0016020">
    <property type="term" value="C:membrane"/>
    <property type="evidence" value="ECO:0007669"/>
    <property type="project" value="UniProtKB-SubCell"/>
</dbReference>
<keyword evidence="3" id="KW-0633">Potassium transport</keyword>
<feature type="region of interest" description="Disordered" evidence="12">
    <location>
        <begin position="596"/>
        <end position="672"/>
    </location>
</feature>
<dbReference type="EMBL" id="KB007857">
    <property type="protein sequence ID" value="ELR23514.1"/>
    <property type="molecule type" value="Genomic_DNA"/>
</dbReference>
<dbReference type="OrthoDB" id="16572at2759"/>
<evidence type="ECO:0000256" key="1">
    <source>
        <dbReference type="ARBA" id="ARBA00004141"/>
    </source>
</evidence>
<dbReference type="Gene3D" id="1.20.120.350">
    <property type="entry name" value="Voltage-gated potassium channels. Chain C"/>
    <property type="match status" value="1"/>
</dbReference>
<evidence type="ECO:0000313" key="17">
    <source>
        <dbReference type="EMBL" id="ELR23514.1"/>
    </source>
</evidence>